<name>A0A0C2MJ66_THEKT</name>
<feature type="binding site" evidence="2">
    <location>
        <position position="471"/>
    </location>
    <ligand>
        <name>L-glutamate</name>
        <dbReference type="ChEBI" id="CHEBI:29985"/>
    </ligand>
</feature>
<dbReference type="PANTHER" id="PTHR11686:SF9">
    <property type="entry name" value="RE13973P"/>
    <property type="match status" value="1"/>
</dbReference>
<dbReference type="InterPro" id="IPR043137">
    <property type="entry name" value="GGT_ssub_C"/>
</dbReference>
<dbReference type="GO" id="GO:0005886">
    <property type="term" value="C:plasma membrane"/>
    <property type="evidence" value="ECO:0007669"/>
    <property type="project" value="TreeGrafter"/>
</dbReference>
<feature type="binding site" evidence="2">
    <location>
        <begin position="364"/>
        <end position="366"/>
    </location>
    <ligand>
        <name>L-glutamate</name>
        <dbReference type="ChEBI" id="CHEBI:29985"/>
    </ligand>
</feature>
<evidence type="ECO:0000256" key="1">
    <source>
        <dbReference type="PIRSR" id="PIRSR600101-1"/>
    </source>
</evidence>
<dbReference type="InterPro" id="IPR043138">
    <property type="entry name" value="GGT_lsub"/>
</dbReference>
<dbReference type="Gene3D" id="1.10.246.130">
    <property type="match status" value="1"/>
</dbReference>
<reference evidence="4 5" key="1">
    <citation type="journal article" date="2014" name="Genome Biol. Evol.">
        <title>The genome of the myxosporean Thelohanellus kitauei shows adaptations to nutrient acquisition within its fish host.</title>
        <authorList>
            <person name="Yang Y."/>
            <person name="Xiong J."/>
            <person name="Zhou Z."/>
            <person name="Huo F."/>
            <person name="Miao W."/>
            <person name="Ran C."/>
            <person name="Liu Y."/>
            <person name="Zhang J."/>
            <person name="Feng J."/>
            <person name="Wang M."/>
            <person name="Wang M."/>
            <person name="Wang L."/>
            <person name="Yao B."/>
        </authorList>
    </citation>
    <scope>NUCLEOTIDE SEQUENCE [LARGE SCALE GENOMIC DNA]</scope>
    <source>
        <strain evidence="4">Wuqing</strain>
    </source>
</reference>
<gene>
    <name evidence="4" type="ORF">RF11_11231</name>
</gene>
<evidence type="ECO:0000313" key="4">
    <source>
        <dbReference type="EMBL" id="KII67176.1"/>
    </source>
</evidence>
<evidence type="ECO:0000256" key="2">
    <source>
        <dbReference type="PIRSR" id="PIRSR600101-2"/>
    </source>
</evidence>
<feature type="binding site" evidence="2">
    <location>
        <begin position="449"/>
        <end position="450"/>
    </location>
    <ligand>
        <name>L-glutamate</name>
        <dbReference type="ChEBI" id="CHEBI:29985"/>
    </ligand>
</feature>
<dbReference type="Gene3D" id="3.60.20.40">
    <property type="match status" value="1"/>
</dbReference>
<proteinExistence type="predicted"/>
<dbReference type="Proteomes" id="UP000031668">
    <property type="component" value="Unassembled WGS sequence"/>
</dbReference>
<dbReference type="AlphaFoldDB" id="A0A0C2MJ66"/>
<dbReference type="InterPro" id="IPR000101">
    <property type="entry name" value="GGT_peptidase"/>
</dbReference>
<feature type="binding site" evidence="2">
    <location>
        <position position="102"/>
    </location>
    <ligand>
        <name>L-glutamate</name>
        <dbReference type="ChEBI" id="CHEBI:29985"/>
    </ligand>
</feature>
<keyword evidence="3" id="KW-0732">Signal</keyword>
<dbReference type="Pfam" id="PF01019">
    <property type="entry name" value="G_glu_transpept"/>
    <property type="match status" value="2"/>
</dbReference>
<keyword evidence="5" id="KW-1185">Reference proteome</keyword>
<dbReference type="SUPFAM" id="SSF56235">
    <property type="entry name" value="N-terminal nucleophile aminohydrolases (Ntn hydrolases)"/>
    <property type="match status" value="1"/>
</dbReference>
<feature type="active site" description="Nucleophile" evidence="1">
    <location>
        <position position="346"/>
    </location>
</feature>
<dbReference type="GO" id="GO:0036374">
    <property type="term" value="F:glutathione hydrolase activity"/>
    <property type="evidence" value="ECO:0007669"/>
    <property type="project" value="InterPro"/>
</dbReference>
<dbReference type="PRINTS" id="PR01210">
    <property type="entry name" value="GGTRANSPTASE"/>
</dbReference>
<dbReference type="OrthoDB" id="1081007at2759"/>
<dbReference type="OMA" id="THETAYY"/>
<evidence type="ECO:0000313" key="5">
    <source>
        <dbReference type="Proteomes" id="UP000031668"/>
    </source>
</evidence>
<evidence type="ECO:0000256" key="3">
    <source>
        <dbReference type="SAM" id="SignalP"/>
    </source>
</evidence>
<dbReference type="InterPro" id="IPR029055">
    <property type="entry name" value="Ntn_hydrolases_N"/>
</dbReference>
<dbReference type="PANTHER" id="PTHR11686">
    <property type="entry name" value="GAMMA GLUTAMYL TRANSPEPTIDASE"/>
    <property type="match status" value="1"/>
</dbReference>
<dbReference type="EMBL" id="JWZT01003288">
    <property type="protein sequence ID" value="KII67176.1"/>
    <property type="molecule type" value="Genomic_DNA"/>
</dbReference>
<feature type="binding site" evidence="2">
    <location>
        <position position="388"/>
    </location>
    <ligand>
        <name>L-glutamate</name>
        <dbReference type="ChEBI" id="CHEBI:29985"/>
    </ligand>
</feature>
<organism evidence="4 5">
    <name type="scientific">Thelohanellus kitauei</name>
    <name type="common">Myxosporean</name>
    <dbReference type="NCBI Taxonomy" id="669202"/>
    <lineage>
        <taxon>Eukaryota</taxon>
        <taxon>Metazoa</taxon>
        <taxon>Cnidaria</taxon>
        <taxon>Myxozoa</taxon>
        <taxon>Myxosporea</taxon>
        <taxon>Bivalvulida</taxon>
        <taxon>Platysporina</taxon>
        <taxon>Myxobolidae</taxon>
        <taxon>Thelohanellus</taxon>
    </lineage>
</organism>
<comment type="caution">
    <text evidence="4">The sequence shown here is derived from an EMBL/GenBank/DDBJ whole genome shotgun (WGS) entry which is preliminary data.</text>
</comment>
<feature type="chain" id="PRO_5002152396" evidence="3">
    <location>
        <begin position="19"/>
        <end position="568"/>
    </location>
</feature>
<feature type="signal peptide" evidence="3">
    <location>
        <begin position="1"/>
        <end position="18"/>
    </location>
</feature>
<accession>A0A0C2MJ66</accession>
<dbReference type="GO" id="GO:0006751">
    <property type="term" value="P:glutathione catabolic process"/>
    <property type="evidence" value="ECO:0007669"/>
    <property type="project" value="InterPro"/>
</dbReference>
<protein>
    <submittedName>
        <fullName evidence="4">Gamma-glutamyltranspeptidase 1</fullName>
    </submittedName>
</protein>
<sequence length="568" mass="62682">MLCLVTFIFFVLFGNYDSLNVPGFTEPVYKNAAITSENKVCSDIGVQVLKEKGSSVDAAIAAMFCLGVTNMQSSGIGGGGVLVVYDSKMNNNDRNTVVYDFRETSPRKLPEFAKEHRPSDSRWDGMSIAVPGEIYGLYTAWKEYGKLDWERLIKPSIDLAQSGFGLGQKLWEAANEHASVLKNDEALRSLLFVGEELKSPGSLIVNTKLAETLQIDLENYNVIKRNTIDLDLTGGYKIKSAPLPFGGLVIEAILNILKGFNINPSVLKSDETKANTYHNIVEAFKLGFGLRTRFGDPDFMKAQYLQDLVTFIDPIQGEVLRSKITNQTHEEAYYEPINQLRIDQGTSHLSIVGPDGLAVAVTSSINGHFGSKYLSPTTGILYNNHIKDFNGMEYTEFTQNNELKPDTLSGASSDSTQMDSDLHKPDIVSDAEGPGLRFNTVEARKRPLSSMSPTLVFKNDELYIVIGGAGGPKIITSIVIIHTIWLGLPFDEAIRSPRLHHMLHPNTLFVEKDQKIQGRVIDLLSSVYGHEIMPLPEDEISSIQAIMIQKKSLQGVSDPRSYGGVSGY</sequence>